<dbReference type="Proteomes" id="UP000076603">
    <property type="component" value="Unassembled WGS sequence"/>
</dbReference>
<accession>A0A161X4S1</accession>
<dbReference type="RefSeq" id="WP_066630466.1">
    <property type="nucleotide sequence ID" value="NZ_FQXL01000030.1"/>
</dbReference>
<proteinExistence type="predicted"/>
<protein>
    <submittedName>
        <fullName evidence="1">Uncharacterized protein</fullName>
    </submittedName>
</protein>
<evidence type="ECO:0000313" key="2">
    <source>
        <dbReference type="Proteomes" id="UP000076603"/>
    </source>
</evidence>
<organism evidence="1 2">
    <name type="scientific">Clostridium magnum DSM 2767</name>
    <dbReference type="NCBI Taxonomy" id="1121326"/>
    <lineage>
        <taxon>Bacteria</taxon>
        <taxon>Bacillati</taxon>
        <taxon>Bacillota</taxon>
        <taxon>Clostridia</taxon>
        <taxon>Eubacteriales</taxon>
        <taxon>Clostridiaceae</taxon>
        <taxon>Clostridium</taxon>
    </lineage>
</organism>
<dbReference type="AlphaFoldDB" id="A0A161X4S1"/>
<dbReference type="EMBL" id="LWAE01000013">
    <property type="protein sequence ID" value="KZL88926.1"/>
    <property type="molecule type" value="Genomic_DNA"/>
</dbReference>
<dbReference type="PATRIC" id="fig|1121326.3.peg.5891"/>
<comment type="caution">
    <text evidence="1">The sequence shown here is derived from an EMBL/GenBank/DDBJ whole genome shotgun (WGS) entry which is preliminary data.</text>
</comment>
<reference evidence="1 2" key="1">
    <citation type="submission" date="2016-04" db="EMBL/GenBank/DDBJ databases">
        <title>Genome sequence of Clostridium magnum DSM 2767.</title>
        <authorList>
            <person name="Poehlein A."/>
            <person name="Uhlig R."/>
            <person name="Fischer R."/>
            <person name="Bahl H."/>
            <person name="Daniel R."/>
        </authorList>
    </citation>
    <scope>NUCLEOTIDE SEQUENCE [LARGE SCALE GENOMIC DNA]</scope>
    <source>
        <strain evidence="1 2">DSM 2767</strain>
    </source>
</reference>
<sequence>MGFKSKNKMNLKAKPLEQLVEIETNFIEEAETVKVQVGSEIYEKVFTRKFLGAEIDTKIAMMGEDLKIIERKKLSRDEIKLYLLDTIQNGLAF</sequence>
<name>A0A161X4S1_9CLOT</name>
<gene>
    <name evidence="1" type="ORF">CLMAG_58300</name>
</gene>
<keyword evidence="2" id="KW-1185">Reference proteome</keyword>
<dbReference type="STRING" id="1121326.CLMAG_58300"/>
<evidence type="ECO:0000313" key="1">
    <source>
        <dbReference type="EMBL" id="KZL88926.1"/>
    </source>
</evidence>